<evidence type="ECO:0000313" key="2">
    <source>
        <dbReference type="EMBL" id="TMW97120.1"/>
    </source>
</evidence>
<dbReference type="AlphaFoldDB" id="A0A6N2BU29"/>
<dbReference type="InterPro" id="IPR006461">
    <property type="entry name" value="PLAC_motif_containing"/>
</dbReference>
<reference evidence="2" key="1">
    <citation type="submission" date="2019-05" db="EMBL/GenBank/DDBJ databases">
        <title>The de novo reference genome and transcriptome assemblies of the wild tomato species Solanum chilense.</title>
        <authorList>
            <person name="Stam R."/>
            <person name="Nosenko T."/>
            <person name="Hoerger A.C."/>
            <person name="Stephan W."/>
            <person name="Seidel M.A."/>
            <person name="Kuhn J.M.M."/>
            <person name="Haberer G."/>
            <person name="Tellier A."/>
        </authorList>
    </citation>
    <scope>NUCLEOTIDE SEQUENCE</scope>
    <source>
        <tissue evidence="2">Mature leaves</tissue>
    </source>
</reference>
<organism evidence="2">
    <name type="scientific">Solanum chilense</name>
    <name type="common">Tomato</name>
    <name type="synonym">Lycopersicon chilense</name>
    <dbReference type="NCBI Taxonomy" id="4083"/>
    <lineage>
        <taxon>Eukaryota</taxon>
        <taxon>Viridiplantae</taxon>
        <taxon>Streptophyta</taxon>
        <taxon>Embryophyta</taxon>
        <taxon>Tracheophyta</taxon>
        <taxon>Spermatophyta</taxon>
        <taxon>Magnoliopsida</taxon>
        <taxon>eudicotyledons</taxon>
        <taxon>Gunneridae</taxon>
        <taxon>Pentapetalae</taxon>
        <taxon>asterids</taxon>
        <taxon>lamiids</taxon>
        <taxon>Solanales</taxon>
        <taxon>Solanaceae</taxon>
        <taxon>Solanoideae</taxon>
        <taxon>Solaneae</taxon>
        <taxon>Solanum</taxon>
        <taxon>Solanum subgen. Lycopersicon</taxon>
    </lineage>
</organism>
<sequence length="248" mass="27003">MANVEESSPFLPSQKSGSNDEMKPTKPSSSNSGKIPAPSAAAEPVKPASSAVSMGWTAEGLPMGHSVGTAVVGEPIMRRAQWESSLCSCFGKNDEFVSSDFEVCLLGTLAPCVLYGSNAERIGSSPGSFTNHCLPYTGLFLIGQSFFGWNCMAPWFSYPSRTAIRQRFNLEGNCEAATRSCGCHGGFVEDEERREHCESTCDFLTHIFCHPCALCQEGRELRRRLPHPGFNSKPVRFMMPPGDQTMGR</sequence>
<feature type="region of interest" description="Disordered" evidence="1">
    <location>
        <begin position="1"/>
        <end position="46"/>
    </location>
</feature>
<accession>A0A6N2BU29</accession>
<proteinExistence type="predicted"/>
<dbReference type="Pfam" id="PF04749">
    <property type="entry name" value="PLAC8"/>
    <property type="match status" value="1"/>
</dbReference>
<gene>
    <name evidence="2" type="ORF">EJD97_006157</name>
</gene>
<protein>
    <recommendedName>
        <fullName evidence="3">Cell number regulator 8-like</fullName>
    </recommendedName>
</protein>
<dbReference type="NCBIfam" id="TIGR01571">
    <property type="entry name" value="A_thal_Cys_rich"/>
    <property type="match status" value="1"/>
</dbReference>
<dbReference type="PANTHER" id="PTHR15907">
    <property type="entry name" value="DUF614 FAMILY PROTEIN-RELATED"/>
    <property type="match status" value="1"/>
</dbReference>
<comment type="caution">
    <text evidence="2">The sequence shown here is derived from an EMBL/GenBank/DDBJ whole genome shotgun (WGS) entry which is preliminary data.</text>
</comment>
<evidence type="ECO:0000256" key="1">
    <source>
        <dbReference type="SAM" id="MobiDB-lite"/>
    </source>
</evidence>
<evidence type="ECO:0008006" key="3">
    <source>
        <dbReference type="Google" id="ProtNLM"/>
    </source>
</evidence>
<dbReference type="EMBL" id="RXGB01001889">
    <property type="protein sequence ID" value="TMW97120.1"/>
    <property type="molecule type" value="Genomic_DNA"/>
</dbReference>
<name>A0A6N2BU29_SOLCI</name>